<dbReference type="AlphaFoldDB" id="A0A5B7CP61"/>
<name>A0A5B7CP61_PORTR</name>
<dbReference type="EMBL" id="VSRR010000165">
    <property type="protein sequence ID" value="MPC11492.1"/>
    <property type="molecule type" value="Genomic_DNA"/>
</dbReference>
<evidence type="ECO:0000313" key="1">
    <source>
        <dbReference type="EMBL" id="MPC11492.1"/>
    </source>
</evidence>
<reference evidence="1 2" key="1">
    <citation type="submission" date="2019-05" db="EMBL/GenBank/DDBJ databases">
        <title>Another draft genome of Portunus trituberculatus and its Hox gene families provides insights of decapod evolution.</title>
        <authorList>
            <person name="Jeong J.-H."/>
            <person name="Song I."/>
            <person name="Kim S."/>
            <person name="Choi T."/>
            <person name="Kim D."/>
            <person name="Ryu S."/>
            <person name="Kim W."/>
        </authorList>
    </citation>
    <scope>NUCLEOTIDE SEQUENCE [LARGE SCALE GENOMIC DNA]</scope>
    <source>
        <tissue evidence="1">Muscle</tissue>
    </source>
</reference>
<protein>
    <submittedName>
        <fullName evidence="1">Uncharacterized protein</fullName>
    </submittedName>
</protein>
<dbReference type="Proteomes" id="UP000324222">
    <property type="component" value="Unassembled WGS sequence"/>
</dbReference>
<keyword evidence="2" id="KW-1185">Reference proteome</keyword>
<evidence type="ECO:0000313" key="2">
    <source>
        <dbReference type="Proteomes" id="UP000324222"/>
    </source>
</evidence>
<organism evidence="1 2">
    <name type="scientific">Portunus trituberculatus</name>
    <name type="common">Swimming crab</name>
    <name type="synonym">Neptunus trituberculatus</name>
    <dbReference type="NCBI Taxonomy" id="210409"/>
    <lineage>
        <taxon>Eukaryota</taxon>
        <taxon>Metazoa</taxon>
        <taxon>Ecdysozoa</taxon>
        <taxon>Arthropoda</taxon>
        <taxon>Crustacea</taxon>
        <taxon>Multicrustacea</taxon>
        <taxon>Malacostraca</taxon>
        <taxon>Eumalacostraca</taxon>
        <taxon>Eucarida</taxon>
        <taxon>Decapoda</taxon>
        <taxon>Pleocyemata</taxon>
        <taxon>Brachyura</taxon>
        <taxon>Eubrachyura</taxon>
        <taxon>Portunoidea</taxon>
        <taxon>Portunidae</taxon>
        <taxon>Portuninae</taxon>
        <taxon>Portunus</taxon>
    </lineage>
</organism>
<gene>
    <name evidence="1" type="ORF">E2C01_004159</name>
</gene>
<accession>A0A5B7CP61</accession>
<proteinExistence type="predicted"/>
<comment type="caution">
    <text evidence="1">The sequence shown here is derived from an EMBL/GenBank/DDBJ whole genome shotgun (WGS) entry which is preliminary data.</text>
</comment>
<sequence>MSSWVGRFAYGISLNWMATWEGGSSNCSGDPAASGRPRLGMADANIVSVPPIYRIFGTILFRSATEIEYPDNGVYCSAIESIRAFVFKRMLGVVASSYSAHRVTARPGRREGVAGGAPHCTCPQGLAGAAVLLPSQIAKVREVLRGSGGPASTPRR</sequence>